<comment type="catalytic activity">
    <reaction evidence="4">
        <text>Couples ATP hydrolysis with the unwinding of duplex DNA by translocating in the 3'-5' direction.</text>
        <dbReference type="EC" id="5.6.2.4"/>
    </reaction>
</comment>
<dbReference type="GO" id="GO:0016787">
    <property type="term" value="F:hydrolase activity"/>
    <property type="evidence" value="ECO:0007669"/>
    <property type="project" value="UniProtKB-KW"/>
</dbReference>
<evidence type="ECO:0000256" key="2">
    <source>
        <dbReference type="ARBA" id="ARBA00023125"/>
    </source>
</evidence>
<dbReference type="GO" id="GO:0005524">
    <property type="term" value="F:ATP binding"/>
    <property type="evidence" value="ECO:0007669"/>
    <property type="project" value="InterPro"/>
</dbReference>
<dbReference type="GO" id="GO:0043138">
    <property type="term" value="F:3'-5' DNA helicase activity"/>
    <property type="evidence" value="ECO:0007669"/>
    <property type="project" value="UniProtKB-EC"/>
</dbReference>
<dbReference type="AlphaFoldDB" id="A0AAD6ZYC8"/>
<sequence length="295" mass="33165">MLFRAVTNPDPARVQRAIERLCHLWNVPTLRPHQEQAGINMIKGVSTLLDVPTGGSKTLAFWWPLLYHWAPNDDTEKKQKNLLVISPLVALMREQANDLIQRQIPAIALTSETPNLEQALKDFGLNKFCVAFVSPEMAIGKSFHQHVLKSDTFQANNIGLVIDELHAVDEWGTEDFRVAYNKLATLIKHLPTGVPLMMASATLPPILRTSVVHKLGVSTNYDHLAFSNEKPNIRLSVRILQHKLGSYADLLPLFLKNTTGAADFLQTLIYVNSRKEAEEIQDFLWWCPGFSSSAH</sequence>
<dbReference type="GO" id="GO:0005694">
    <property type="term" value="C:chromosome"/>
    <property type="evidence" value="ECO:0007669"/>
    <property type="project" value="TreeGrafter"/>
</dbReference>
<evidence type="ECO:0000256" key="3">
    <source>
        <dbReference type="ARBA" id="ARBA00023235"/>
    </source>
</evidence>
<dbReference type="InterPro" id="IPR014001">
    <property type="entry name" value="Helicase_ATP-bd"/>
</dbReference>
<accession>A0AAD6ZYC8</accession>
<dbReference type="EC" id="5.6.2.4" evidence="5"/>
<reference evidence="7" key="1">
    <citation type="submission" date="2023-03" db="EMBL/GenBank/DDBJ databases">
        <title>Massive genome expansion in bonnet fungi (Mycena s.s.) driven by repeated elements and novel gene families across ecological guilds.</title>
        <authorList>
            <consortium name="Lawrence Berkeley National Laboratory"/>
            <person name="Harder C.B."/>
            <person name="Miyauchi S."/>
            <person name="Viragh M."/>
            <person name="Kuo A."/>
            <person name="Thoen E."/>
            <person name="Andreopoulos B."/>
            <person name="Lu D."/>
            <person name="Skrede I."/>
            <person name="Drula E."/>
            <person name="Henrissat B."/>
            <person name="Morin E."/>
            <person name="Kohler A."/>
            <person name="Barry K."/>
            <person name="LaButti K."/>
            <person name="Morin E."/>
            <person name="Salamov A."/>
            <person name="Lipzen A."/>
            <person name="Mereny Z."/>
            <person name="Hegedus B."/>
            <person name="Baldrian P."/>
            <person name="Stursova M."/>
            <person name="Weitz H."/>
            <person name="Taylor A."/>
            <person name="Grigoriev I.V."/>
            <person name="Nagy L.G."/>
            <person name="Martin F."/>
            <person name="Kauserud H."/>
        </authorList>
    </citation>
    <scope>NUCLEOTIDE SEQUENCE</scope>
    <source>
        <strain evidence="7">CBHHK002</strain>
    </source>
</reference>
<organism evidence="7 8">
    <name type="scientific">Mycena albidolilacea</name>
    <dbReference type="NCBI Taxonomy" id="1033008"/>
    <lineage>
        <taxon>Eukaryota</taxon>
        <taxon>Fungi</taxon>
        <taxon>Dikarya</taxon>
        <taxon>Basidiomycota</taxon>
        <taxon>Agaricomycotina</taxon>
        <taxon>Agaricomycetes</taxon>
        <taxon>Agaricomycetidae</taxon>
        <taxon>Agaricales</taxon>
        <taxon>Marasmiineae</taxon>
        <taxon>Mycenaceae</taxon>
        <taxon>Mycena</taxon>
    </lineage>
</organism>
<dbReference type="GO" id="GO:0005737">
    <property type="term" value="C:cytoplasm"/>
    <property type="evidence" value="ECO:0007669"/>
    <property type="project" value="TreeGrafter"/>
</dbReference>
<comment type="similarity">
    <text evidence="1">Belongs to the helicase family. RecQ subfamily.</text>
</comment>
<evidence type="ECO:0000313" key="7">
    <source>
        <dbReference type="EMBL" id="KAJ7343954.1"/>
    </source>
</evidence>
<evidence type="ECO:0000256" key="4">
    <source>
        <dbReference type="ARBA" id="ARBA00034617"/>
    </source>
</evidence>
<evidence type="ECO:0000259" key="6">
    <source>
        <dbReference type="PROSITE" id="PS51192"/>
    </source>
</evidence>
<dbReference type="GO" id="GO:0006310">
    <property type="term" value="P:DNA recombination"/>
    <property type="evidence" value="ECO:0007669"/>
    <property type="project" value="TreeGrafter"/>
</dbReference>
<dbReference type="SMART" id="SM00487">
    <property type="entry name" value="DEXDc"/>
    <property type="match status" value="1"/>
</dbReference>
<feature type="domain" description="Helicase ATP-binding" evidence="6">
    <location>
        <begin position="38"/>
        <end position="221"/>
    </location>
</feature>
<evidence type="ECO:0000256" key="5">
    <source>
        <dbReference type="ARBA" id="ARBA00034808"/>
    </source>
</evidence>
<evidence type="ECO:0000256" key="1">
    <source>
        <dbReference type="ARBA" id="ARBA00005446"/>
    </source>
</evidence>
<dbReference type="GO" id="GO:0003677">
    <property type="term" value="F:DNA binding"/>
    <property type="evidence" value="ECO:0007669"/>
    <property type="project" value="UniProtKB-KW"/>
</dbReference>
<keyword evidence="8" id="KW-1185">Reference proteome</keyword>
<dbReference type="PANTHER" id="PTHR13710:SF105">
    <property type="entry name" value="ATP-DEPENDENT DNA HELICASE Q1"/>
    <property type="match status" value="1"/>
</dbReference>
<dbReference type="Gene3D" id="3.40.50.300">
    <property type="entry name" value="P-loop containing nucleotide triphosphate hydrolases"/>
    <property type="match status" value="1"/>
</dbReference>
<dbReference type="Proteomes" id="UP001218218">
    <property type="component" value="Unassembled WGS sequence"/>
</dbReference>
<proteinExistence type="inferred from homology"/>
<keyword evidence="2" id="KW-0238">DNA-binding</keyword>
<evidence type="ECO:0000313" key="8">
    <source>
        <dbReference type="Proteomes" id="UP001218218"/>
    </source>
</evidence>
<name>A0AAD6ZYC8_9AGAR</name>
<dbReference type="GO" id="GO:0006281">
    <property type="term" value="P:DNA repair"/>
    <property type="evidence" value="ECO:0007669"/>
    <property type="project" value="TreeGrafter"/>
</dbReference>
<protein>
    <recommendedName>
        <fullName evidence="5">DNA 3'-5' helicase</fullName>
        <ecNumber evidence="5">5.6.2.4</ecNumber>
    </recommendedName>
</protein>
<dbReference type="PROSITE" id="PS51192">
    <property type="entry name" value="HELICASE_ATP_BIND_1"/>
    <property type="match status" value="1"/>
</dbReference>
<comment type="caution">
    <text evidence="7">The sequence shown here is derived from an EMBL/GenBank/DDBJ whole genome shotgun (WGS) entry which is preliminary data.</text>
</comment>
<keyword evidence="3" id="KW-0413">Isomerase</keyword>
<dbReference type="SUPFAM" id="SSF52540">
    <property type="entry name" value="P-loop containing nucleoside triphosphate hydrolases"/>
    <property type="match status" value="1"/>
</dbReference>
<dbReference type="PANTHER" id="PTHR13710">
    <property type="entry name" value="DNA HELICASE RECQ FAMILY MEMBER"/>
    <property type="match status" value="1"/>
</dbReference>
<dbReference type="GO" id="GO:0009378">
    <property type="term" value="F:four-way junction helicase activity"/>
    <property type="evidence" value="ECO:0007669"/>
    <property type="project" value="TreeGrafter"/>
</dbReference>
<dbReference type="EMBL" id="JARIHO010000022">
    <property type="protein sequence ID" value="KAJ7343954.1"/>
    <property type="molecule type" value="Genomic_DNA"/>
</dbReference>
<dbReference type="InterPro" id="IPR011545">
    <property type="entry name" value="DEAD/DEAH_box_helicase_dom"/>
</dbReference>
<gene>
    <name evidence="7" type="ORF">DFH08DRAFT_702008</name>
</gene>
<keyword evidence="7" id="KW-0378">Hydrolase</keyword>
<dbReference type="Pfam" id="PF00270">
    <property type="entry name" value="DEAD"/>
    <property type="match status" value="1"/>
</dbReference>
<dbReference type="InterPro" id="IPR027417">
    <property type="entry name" value="P-loop_NTPase"/>
</dbReference>